<dbReference type="STRING" id="1225476.A1D18_02500"/>
<dbReference type="GO" id="GO:0005576">
    <property type="term" value="C:extracellular region"/>
    <property type="evidence" value="ECO:0007669"/>
    <property type="project" value="InterPro"/>
</dbReference>
<dbReference type="RefSeq" id="WP_071662255.1">
    <property type="nucleotide sequence ID" value="NZ_LUKY01000032.1"/>
</dbReference>
<name>A0A1J8NJB7_9COXI</name>
<reference evidence="2 3" key="1">
    <citation type="submission" date="2016-03" db="EMBL/GenBank/DDBJ databases">
        <title>Comparative genomics of Rickettsiella.</title>
        <authorList>
            <person name="Chandler C."/>
            <person name="Wang Y."/>
        </authorList>
    </citation>
    <scope>NUCLEOTIDE SEQUENCE [LARGE SCALE GENOMIC DNA]</scope>
    <source>
        <strain evidence="2 3">RCFS May 2013</strain>
    </source>
</reference>
<comment type="caution">
    <text evidence="2">The sequence shown here is derived from an EMBL/GenBank/DDBJ whole genome shotgun (WGS) entry which is preliminary data.</text>
</comment>
<protein>
    <recommendedName>
        <fullName evidence="1">Anthrax toxin edema factor central domain-containing protein</fullName>
    </recommendedName>
</protein>
<sequence length="545" mass="62841">MFFLKPKFNIKDLTKNSPELSEVFHHKNQGIPKKDLLALLKRVQEKNIVLLIRPVEVLTRALHEQGRFPTKNFNIKGKSSSWGAWAGFIPIDQAYSKLNSSNPEKIKKANKEVQACIINKFAQAIHLTISEKRFQELQNKKFIFLQGQEDEYLRINCPRPPFTSNKSELCYAKKINATEYALYTAEKKSFQVLADMHLNRPLIADYDLLAIFRTWKDFSQDNIRPNPDVTLRERHRRLSPIEQRRSMENEKNFYGREIPNLGNIAPETIKILSELNQALNKGDYLECIHHNDDAGSPASDPTANYPITALLPKLKGLPEIVLIDSAKEFVDFIEAIKQHEFRVEANPLWEQAVQLAAKEDFYQKIIRLEHLKNNPEILKNSLRDIFTAIGITDSTLIKEITYVVLLTMKHNIHIQFKDFFKSIKSCLLINSVLVSQWCNVLDKLLSKGLLTDDVFFQIQWLVTQLKEDIPGFSELSATIINFENFESLQQCQTKERLNELLSLAETCIHDNKLDKIKFKAGINEGLLKLSLETTEELTASMLFKL</sequence>
<accession>A0A1J8NJB7</accession>
<dbReference type="Gene3D" id="3.90.1760.10">
    <property type="entry name" value="Anthrax toxin, edema factor, central domain"/>
    <property type="match status" value="1"/>
</dbReference>
<dbReference type="Pfam" id="PF03497">
    <property type="entry name" value="Anthrax_toxA"/>
    <property type="match status" value="1"/>
</dbReference>
<dbReference type="EMBL" id="LUKY01000032">
    <property type="protein sequence ID" value="OIZ94994.1"/>
    <property type="molecule type" value="Genomic_DNA"/>
</dbReference>
<gene>
    <name evidence="2" type="ORF">A1D18_02500</name>
</gene>
<dbReference type="InterPro" id="IPR037017">
    <property type="entry name" value="Anthrax_toxin_edema_cen_sf"/>
</dbReference>
<dbReference type="SUPFAM" id="SSF81298">
    <property type="entry name" value="Adenylylcyclase toxin (the edema factor)"/>
    <property type="match status" value="1"/>
</dbReference>
<feature type="domain" description="Anthrax toxin edema factor central" evidence="1">
    <location>
        <begin position="27"/>
        <end position="151"/>
    </location>
</feature>
<evidence type="ECO:0000259" key="1">
    <source>
        <dbReference type="Pfam" id="PF03497"/>
    </source>
</evidence>
<evidence type="ECO:0000313" key="3">
    <source>
        <dbReference type="Proteomes" id="UP000183924"/>
    </source>
</evidence>
<dbReference type="AlphaFoldDB" id="A0A1J8NJB7"/>
<dbReference type="InterPro" id="IPR005165">
    <property type="entry name" value="Anthrax_toxin_edema_cen"/>
</dbReference>
<dbReference type="Proteomes" id="UP000183924">
    <property type="component" value="Unassembled WGS sequence"/>
</dbReference>
<dbReference type="OrthoDB" id="1550625at2"/>
<dbReference type="InterPro" id="IPR035099">
    <property type="entry name" value="Anthrax_toxin_C-terminal"/>
</dbReference>
<dbReference type="GO" id="GO:0008294">
    <property type="term" value="F:calcium- and calmodulin-responsive adenylate cyclase activity"/>
    <property type="evidence" value="ECO:0007669"/>
    <property type="project" value="InterPro"/>
</dbReference>
<keyword evidence="3" id="KW-1185">Reference proteome</keyword>
<evidence type="ECO:0000313" key="2">
    <source>
        <dbReference type="EMBL" id="OIZ94994.1"/>
    </source>
</evidence>
<organism evidence="2 3">
    <name type="scientific">Candidatus Rickettsiella isopodorum</name>
    <dbReference type="NCBI Taxonomy" id="1225476"/>
    <lineage>
        <taxon>Bacteria</taxon>
        <taxon>Pseudomonadati</taxon>
        <taxon>Pseudomonadota</taxon>
        <taxon>Gammaproteobacteria</taxon>
        <taxon>Legionellales</taxon>
        <taxon>Coxiellaceae</taxon>
        <taxon>Rickettsiella</taxon>
    </lineage>
</organism>
<proteinExistence type="predicted"/>